<dbReference type="AlphaFoldDB" id="A0A1M4ZFH2"/>
<keyword evidence="3" id="KW-1185">Reference proteome</keyword>
<dbReference type="PANTHER" id="PTHR30348:SF13">
    <property type="entry name" value="UPF0759 PROTEIN YUNF"/>
    <property type="match status" value="1"/>
</dbReference>
<dbReference type="InterPro" id="IPR036520">
    <property type="entry name" value="UPF0759_sf"/>
</dbReference>
<dbReference type="EMBL" id="FQVL01000009">
    <property type="protein sequence ID" value="SHF16793.1"/>
    <property type="molecule type" value="Genomic_DNA"/>
</dbReference>
<dbReference type="OrthoDB" id="9780310at2"/>
<evidence type="ECO:0000313" key="2">
    <source>
        <dbReference type="EMBL" id="SHF16793.1"/>
    </source>
</evidence>
<name>A0A1M4ZFH2_9BACL</name>
<dbReference type="Pfam" id="PF01904">
    <property type="entry name" value="DUF72"/>
    <property type="match status" value="1"/>
</dbReference>
<dbReference type="Gene3D" id="3.20.20.410">
    <property type="entry name" value="Protein of unknown function UPF0759"/>
    <property type="match status" value="1"/>
</dbReference>
<evidence type="ECO:0000256" key="1">
    <source>
        <dbReference type="SAM" id="Coils"/>
    </source>
</evidence>
<dbReference type="InterPro" id="IPR002763">
    <property type="entry name" value="DUF72"/>
</dbReference>
<dbReference type="STRING" id="112248.SAMN05444392_10927"/>
<gene>
    <name evidence="2" type="ORF">SAMN05444392_10927</name>
</gene>
<protein>
    <submittedName>
        <fullName evidence="2">Uncharacterized conserved protein YecE, DUF72 family</fullName>
    </submittedName>
</protein>
<accession>A0A1M4ZFH2</accession>
<proteinExistence type="predicted"/>
<dbReference type="SUPFAM" id="SSF117396">
    <property type="entry name" value="TM1631-like"/>
    <property type="match status" value="1"/>
</dbReference>
<dbReference type="RefSeq" id="WP_073155573.1">
    <property type="nucleotide sequence ID" value="NZ_FQVL01000009.1"/>
</dbReference>
<evidence type="ECO:0000313" key="3">
    <source>
        <dbReference type="Proteomes" id="UP000184476"/>
    </source>
</evidence>
<sequence>MNTIQVGVCGWGDHDLYPKGTASTEKLPIYAQSFPVVELDSIYHAIPAPERMEQWASRTPESFRFVIKAYRELTGHGRPKGAPERSWDQLIDEYREAILPMKEQGKCQMLLFQFPPWYDCSQKHVRYLRRIRQAFPNDPVAIEFRNQSWFLDERKEHTLDFLKSEAFIHVICDEPQAGDGSIPRVMAVTNPNQVLIRFHGRNVQGWNNTGKPNWRDVRYAYRYNKEELSECADEIKRLKQECKQMTLLFNNNSQGDAVGSAKLMVELLGLEMKGLSPRQLGLFE</sequence>
<dbReference type="Proteomes" id="UP000184476">
    <property type="component" value="Unassembled WGS sequence"/>
</dbReference>
<organism evidence="2 3">
    <name type="scientific">Seinonella peptonophila</name>
    <dbReference type="NCBI Taxonomy" id="112248"/>
    <lineage>
        <taxon>Bacteria</taxon>
        <taxon>Bacillati</taxon>
        <taxon>Bacillota</taxon>
        <taxon>Bacilli</taxon>
        <taxon>Bacillales</taxon>
        <taxon>Thermoactinomycetaceae</taxon>
        <taxon>Seinonella</taxon>
    </lineage>
</organism>
<keyword evidence="1" id="KW-0175">Coiled coil</keyword>
<dbReference type="PANTHER" id="PTHR30348">
    <property type="entry name" value="UNCHARACTERIZED PROTEIN YECE"/>
    <property type="match status" value="1"/>
</dbReference>
<reference evidence="2 3" key="1">
    <citation type="submission" date="2016-11" db="EMBL/GenBank/DDBJ databases">
        <authorList>
            <person name="Jaros S."/>
            <person name="Januszkiewicz K."/>
            <person name="Wedrychowicz H."/>
        </authorList>
    </citation>
    <scope>NUCLEOTIDE SEQUENCE [LARGE SCALE GENOMIC DNA]</scope>
    <source>
        <strain evidence="2 3">DSM 44666</strain>
    </source>
</reference>
<feature type="coiled-coil region" evidence="1">
    <location>
        <begin position="221"/>
        <end position="248"/>
    </location>
</feature>